<organism evidence="2 3">
    <name type="scientific">Actinacidiphila oryziradicis</name>
    <dbReference type="NCBI Taxonomy" id="2571141"/>
    <lineage>
        <taxon>Bacteria</taxon>
        <taxon>Bacillati</taxon>
        <taxon>Actinomycetota</taxon>
        <taxon>Actinomycetes</taxon>
        <taxon>Kitasatosporales</taxon>
        <taxon>Streptomycetaceae</taxon>
        <taxon>Actinacidiphila</taxon>
    </lineage>
</organism>
<dbReference type="OrthoDB" id="4535652at2"/>
<evidence type="ECO:0000256" key="1">
    <source>
        <dbReference type="SAM" id="MobiDB-lite"/>
    </source>
</evidence>
<accession>A0A4U0RK45</accession>
<sequence>MTEHQEPESRDFLRRLRLLADSTTVPTGILCEVPFALQDIRQHRGTAGADPLDQTRWQQLYADLHRGVLPGSVESSSLPTPDEITSRASAVRARGAVPIAVADLAYNHLSERLTSLLLANARGEAPATPPEDPASPDLASESLTSEDLASELHGARAYFASAILPALPDFTFGFLPHQWPDLEITYCLPPELFLHNTGGSPVTFTLDAGDGNGPRAVAFGELVPVTYDSPGGKTVRIVAGYPDETLEAAFSIDVGGAVGTPHWDDKWEFQATIPYLGQVGTGIAYILYGSDSRRTKHTRLVNPIVLADGFPGHHYEYIYEILNTNRFLQTMLEHGYDAVLLTYGNGHDYIQRNAFAAVECVRRVIRAREPAKNPHPLIVGGASMGGIITRYALAYMEQEGIDHQTDVWLSLDAPHQGANVPPGGAHQILCLATVEETAKEKAALLLSPAAQQLVYYSTPSAESWDTGPSVLHRQFYAELRALNHGTGYPQRPRRIALADGAGDGRKVVPDHALTLSWSMYLNTTKGKTWALPTGAGQLSSFQLPFKNELWCKISGAVNYDGAPGGTSDYNGQIAKALLDSGANVEHYYDNPCFVPTVSAIDLANSGPYTPVPAEGADTPFTDYFVSSRNRPHVEMSTEMCRYLYAIFGITPRAVAWSYSQSLFVQEGRVTSPWTEIPATPKTSAFALEGDRIAWITASGALVAQEGSAGPVSLIPAGCYSVAMSAGRLAALSLDGSFNVMEGTLSPANWRNQWPNSISKFAIEGDRMLVSRQAGTNILYGTEGPLATPDWREIASLPGQIYQILMWGDRIAVLCNDPTTRNALWVKEGDLRAGWALKVPNVHSFALQNDRLAVITDQNELRVTQGPLKDATWHSLWRSDAHTVKLDGDRIGLLTGQSDLLVREGSLDDTRITFQALGKARSFALHDRRVGVIEVDDKHTVKLQDGALSSPWQPQPQLIGRAVLDLQLGEGSHAI</sequence>
<dbReference type="Proteomes" id="UP000305778">
    <property type="component" value="Unassembled WGS sequence"/>
</dbReference>
<dbReference type="RefSeq" id="WP_136730870.1">
    <property type="nucleotide sequence ID" value="NZ_SUMC01000171.1"/>
</dbReference>
<proteinExistence type="predicted"/>
<dbReference type="AlphaFoldDB" id="A0A4U0RK45"/>
<protein>
    <recommendedName>
        <fullName evidence="4">DUF676 domain-containing protein</fullName>
    </recommendedName>
</protein>
<evidence type="ECO:0000313" key="3">
    <source>
        <dbReference type="Proteomes" id="UP000305778"/>
    </source>
</evidence>
<reference evidence="2 3" key="1">
    <citation type="submission" date="2019-04" db="EMBL/GenBank/DDBJ databases">
        <title>Streptomyces oryziradicis sp. nov., a novel actinomycete isolated from rhizosphere soil of rice (Oryza sativa L.).</title>
        <authorList>
            <person name="Li C."/>
        </authorList>
    </citation>
    <scope>NUCLEOTIDE SEQUENCE [LARGE SCALE GENOMIC DNA]</scope>
    <source>
        <strain evidence="2 3">NEAU-C40</strain>
    </source>
</reference>
<evidence type="ECO:0008006" key="4">
    <source>
        <dbReference type="Google" id="ProtNLM"/>
    </source>
</evidence>
<gene>
    <name evidence="2" type="ORF">FCI23_51595</name>
</gene>
<name>A0A4U0RK45_9ACTN</name>
<feature type="region of interest" description="Disordered" evidence="1">
    <location>
        <begin position="122"/>
        <end position="145"/>
    </location>
</feature>
<dbReference type="EMBL" id="SUMC01000171">
    <property type="protein sequence ID" value="TJZ96025.1"/>
    <property type="molecule type" value="Genomic_DNA"/>
</dbReference>
<evidence type="ECO:0000313" key="2">
    <source>
        <dbReference type="EMBL" id="TJZ96025.1"/>
    </source>
</evidence>
<dbReference type="SUPFAM" id="SSF53474">
    <property type="entry name" value="alpha/beta-Hydrolases"/>
    <property type="match status" value="1"/>
</dbReference>
<comment type="caution">
    <text evidence="2">The sequence shown here is derived from an EMBL/GenBank/DDBJ whole genome shotgun (WGS) entry which is preliminary data.</text>
</comment>
<dbReference type="InterPro" id="IPR029058">
    <property type="entry name" value="AB_hydrolase_fold"/>
</dbReference>
<keyword evidence="3" id="KW-1185">Reference proteome</keyword>
<dbReference type="Gene3D" id="3.40.50.1820">
    <property type="entry name" value="alpha/beta hydrolase"/>
    <property type="match status" value="1"/>
</dbReference>